<name>A0A9J6NW98_9CLOT</name>
<sequence length="52" mass="6076">MRNVLQNVKNDVIELINQSGVKPEELIHEISSMYKVENTTVNNESYYDSFIE</sequence>
<dbReference type="AlphaFoldDB" id="A0A9J6NW98"/>
<organism evidence="1 2">
    <name type="scientific">Oceanirhabdus seepicola</name>
    <dbReference type="NCBI Taxonomy" id="2828781"/>
    <lineage>
        <taxon>Bacteria</taxon>
        <taxon>Bacillati</taxon>
        <taxon>Bacillota</taxon>
        <taxon>Clostridia</taxon>
        <taxon>Eubacteriales</taxon>
        <taxon>Clostridiaceae</taxon>
        <taxon>Oceanirhabdus</taxon>
    </lineage>
</organism>
<dbReference type="EMBL" id="JAGSOJ010000001">
    <property type="protein sequence ID" value="MCM1988778.1"/>
    <property type="molecule type" value="Genomic_DNA"/>
</dbReference>
<evidence type="ECO:0000313" key="2">
    <source>
        <dbReference type="Proteomes" id="UP001056429"/>
    </source>
</evidence>
<dbReference type="Proteomes" id="UP001056429">
    <property type="component" value="Unassembled WGS sequence"/>
</dbReference>
<proteinExistence type="predicted"/>
<accession>A0A9J6NW98</accession>
<reference evidence="1" key="2">
    <citation type="submission" date="2021-04" db="EMBL/GenBank/DDBJ databases">
        <authorList>
            <person name="Dong X."/>
        </authorList>
    </citation>
    <scope>NUCLEOTIDE SEQUENCE</scope>
    <source>
        <strain evidence="1">ZWT</strain>
    </source>
</reference>
<reference evidence="1" key="1">
    <citation type="journal article" date="2021" name="mSystems">
        <title>Bacteria and Archaea Synergistically Convert Glycine Betaine to Biogenic Methane in the Formosa Cold Seep of the South China Sea.</title>
        <authorList>
            <person name="Li L."/>
            <person name="Zhang W."/>
            <person name="Zhang S."/>
            <person name="Song L."/>
            <person name="Sun Q."/>
            <person name="Zhang H."/>
            <person name="Xiang H."/>
            <person name="Dong X."/>
        </authorList>
    </citation>
    <scope>NUCLEOTIDE SEQUENCE</scope>
    <source>
        <strain evidence="1">ZWT</strain>
    </source>
</reference>
<comment type="caution">
    <text evidence="1">The sequence shown here is derived from an EMBL/GenBank/DDBJ whole genome shotgun (WGS) entry which is preliminary data.</text>
</comment>
<evidence type="ECO:0000313" key="1">
    <source>
        <dbReference type="EMBL" id="MCM1988778.1"/>
    </source>
</evidence>
<dbReference type="RefSeq" id="WP_250857647.1">
    <property type="nucleotide sequence ID" value="NZ_JAGSOJ010000001.1"/>
</dbReference>
<protein>
    <submittedName>
        <fullName evidence="1">Uncharacterized protein</fullName>
    </submittedName>
</protein>
<gene>
    <name evidence="1" type="ORF">KDK92_03425</name>
</gene>
<keyword evidence="2" id="KW-1185">Reference proteome</keyword>